<protein>
    <submittedName>
        <fullName evidence="2">Uncharacterized protein</fullName>
    </submittedName>
</protein>
<evidence type="ECO:0000313" key="2">
    <source>
        <dbReference type="EMBL" id="PIC46897.1"/>
    </source>
</evidence>
<dbReference type="Proteomes" id="UP000230233">
    <property type="component" value="Chromosome II"/>
</dbReference>
<accession>A0A2G5V576</accession>
<dbReference type="AlphaFoldDB" id="A0A2G5V576"/>
<comment type="caution">
    <text evidence="2">The sequence shown here is derived from an EMBL/GenBank/DDBJ whole genome shotgun (WGS) entry which is preliminary data.</text>
</comment>
<evidence type="ECO:0000313" key="3">
    <source>
        <dbReference type="Proteomes" id="UP000230233"/>
    </source>
</evidence>
<gene>
    <name evidence="2" type="primary">Cni-ampd-1</name>
    <name evidence="2" type="synonym">Cnig_chr_II.g6432</name>
    <name evidence="2" type="ORF">B9Z55_006432</name>
</gene>
<sequence length="126" mass="14061">MGHADHSTASPFEISTTPIEVNESRAHRTIEISNRDKPPTGKDKSTGSKKKFGISDKNRRMTVAHVDMGLANKGSTAVVGDDFWSPQNSEKKALKHRLTIIPFFCSLLINRLSYCTCLYKKCLHRG</sequence>
<dbReference type="OrthoDB" id="1723809at2759"/>
<organism evidence="2 3">
    <name type="scientific">Caenorhabditis nigoni</name>
    <dbReference type="NCBI Taxonomy" id="1611254"/>
    <lineage>
        <taxon>Eukaryota</taxon>
        <taxon>Metazoa</taxon>
        <taxon>Ecdysozoa</taxon>
        <taxon>Nematoda</taxon>
        <taxon>Chromadorea</taxon>
        <taxon>Rhabditida</taxon>
        <taxon>Rhabditina</taxon>
        <taxon>Rhabditomorpha</taxon>
        <taxon>Rhabditoidea</taxon>
        <taxon>Rhabditidae</taxon>
        <taxon>Peloderinae</taxon>
        <taxon>Caenorhabditis</taxon>
    </lineage>
</organism>
<proteinExistence type="predicted"/>
<feature type="compositionally biased region" description="Polar residues" evidence="1">
    <location>
        <begin position="7"/>
        <end position="19"/>
    </location>
</feature>
<reference evidence="3" key="1">
    <citation type="submission" date="2017-10" db="EMBL/GenBank/DDBJ databases">
        <title>Rapid genome shrinkage in a self-fertile nematode reveals novel sperm competition proteins.</title>
        <authorList>
            <person name="Yin D."/>
            <person name="Schwarz E.M."/>
            <person name="Thomas C.G."/>
            <person name="Felde R.L."/>
            <person name="Korf I.F."/>
            <person name="Cutter A.D."/>
            <person name="Schartner C.M."/>
            <person name="Ralston E.J."/>
            <person name="Meyer B.J."/>
            <person name="Haag E.S."/>
        </authorList>
    </citation>
    <scope>NUCLEOTIDE SEQUENCE [LARGE SCALE GENOMIC DNA]</scope>
    <source>
        <strain evidence="3">JU1422</strain>
    </source>
</reference>
<feature type="compositionally biased region" description="Basic and acidic residues" evidence="1">
    <location>
        <begin position="22"/>
        <end position="46"/>
    </location>
</feature>
<dbReference type="EMBL" id="PDUG01000002">
    <property type="protein sequence ID" value="PIC46897.1"/>
    <property type="molecule type" value="Genomic_DNA"/>
</dbReference>
<name>A0A2G5V576_9PELO</name>
<evidence type="ECO:0000256" key="1">
    <source>
        <dbReference type="SAM" id="MobiDB-lite"/>
    </source>
</evidence>
<keyword evidence="3" id="KW-1185">Reference proteome</keyword>
<feature type="region of interest" description="Disordered" evidence="1">
    <location>
        <begin position="1"/>
        <end position="56"/>
    </location>
</feature>